<name>A0A5C8UUJ9_9MICO</name>
<feature type="region of interest" description="Disordered" evidence="1">
    <location>
        <begin position="1"/>
        <end position="79"/>
    </location>
</feature>
<dbReference type="InterPro" id="IPR025495">
    <property type="entry name" value="DUF4386"/>
</dbReference>
<dbReference type="Pfam" id="PF14329">
    <property type="entry name" value="DUF4386"/>
    <property type="match status" value="1"/>
</dbReference>
<evidence type="ECO:0000256" key="1">
    <source>
        <dbReference type="SAM" id="MobiDB-lite"/>
    </source>
</evidence>
<feature type="transmembrane region" description="Helical" evidence="2">
    <location>
        <begin position="137"/>
        <end position="160"/>
    </location>
</feature>
<dbReference type="Proteomes" id="UP000321379">
    <property type="component" value="Unassembled WGS sequence"/>
</dbReference>
<proteinExistence type="predicted"/>
<organism evidence="3 4">
    <name type="scientific">Lacisediminihabitans profunda</name>
    <dbReference type="NCBI Taxonomy" id="2594790"/>
    <lineage>
        <taxon>Bacteria</taxon>
        <taxon>Bacillati</taxon>
        <taxon>Actinomycetota</taxon>
        <taxon>Actinomycetes</taxon>
        <taxon>Micrococcales</taxon>
        <taxon>Microbacteriaceae</taxon>
        <taxon>Lacisediminihabitans</taxon>
    </lineage>
</organism>
<reference evidence="3 4" key="1">
    <citation type="submission" date="2019-08" db="EMBL/GenBank/DDBJ databases">
        <title>Bacterial whole genome sequence for Glaciihabitans sp. CHu50b-6-2.</title>
        <authorList>
            <person name="Jin L."/>
        </authorList>
    </citation>
    <scope>NUCLEOTIDE SEQUENCE [LARGE SCALE GENOMIC DNA]</scope>
    <source>
        <strain evidence="3 4">CHu50b-6-2</strain>
    </source>
</reference>
<sequence>MKPNSRASQRTSSKYLRAATTFTGRSPRHWLGSSRNSSQQTLPTDRTRKQRTPQLLSGLASPNPLNPTHSTRRSAMTNKTNIPTISRSAAWVGGVCLLLIAVLAGAGNFGALAPLITAGDAARTAAAISGSGLQFRIGVLCMVLAAILDVVVAAALLRILEPASRMVALTAAWFRIAYAAVFVVAIAQLASVPNLLRNPDRALDAIDSYNVIWHVGLMLFAAHLVLVGYAAFRSRILPLWLGILVGIAGAGYFVDGAGTILQPDYVPSISTFTFIGEVALIGWLLWTAMRRPTLQLAAAL</sequence>
<feature type="transmembrane region" description="Helical" evidence="2">
    <location>
        <begin position="89"/>
        <end position="117"/>
    </location>
</feature>
<dbReference type="AlphaFoldDB" id="A0A5C8UUJ9"/>
<feature type="transmembrane region" description="Helical" evidence="2">
    <location>
        <begin position="266"/>
        <end position="286"/>
    </location>
</feature>
<keyword evidence="4" id="KW-1185">Reference proteome</keyword>
<comment type="caution">
    <text evidence="3">The sequence shown here is derived from an EMBL/GenBank/DDBJ whole genome shotgun (WGS) entry which is preliminary data.</text>
</comment>
<feature type="transmembrane region" description="Helical" evidence="2">
    <location>
        <begin position="237"/>
        <end position="254"/>
    </location>
</feature>
<protein>
    <submittedName>
        <fullName evidence="3">DUF4386 domain-containing protein</fullName>
    </submittedName>
</protein>
<keyword evidence="2" id="KW-1133">Transmembrane helix</keyword>
<gene>
    <name evidence="3" type="ORF">FVP33_01430</name>
</gene>
<feature type="compositionally biased region" description="Polar residues" evidence="1">
    <location>
        <begin position="1"/>
        <end position="24"/>
    </location>
</feature>
<evidence type="ECO:0000313" key="4">
    <source>
        <dbReference type="Proteomes" id="UP000321379"/>
    </source>
</evidence>
<keyword evidence="2" id="KW-0472">Membrane</keyword>
<dbReference type="EMBL" id="VRMG01000003">
    <property type="protein sequence ID" value="TXN32314.1"/>
    <property type="molecule type" value="Genomic_DNA"/>
</dbReference>
<keyword evidence="2" id="KW-0812">Transmembrane</keyword>
<feature type="compositionally biased region" description="Polar residues" evidence="1">
    <location>
        <begin position="66"/>
        <end position="79"/>
    </location>
</feature>
<evidence type="ECO:0000256" key="2">
    <source>
        <dbReference type="SAM" id="Phobius"/>
    </source>
</evidence>
<evidence type="ECO:0000313" key="3">
    <source>
        <dbReference type="EMBL" id="TXN32314.1"/>
    </source>
</evidence>
<feature type="transmembrane region" description="Helical" evidence="2">
    <location>
        <begin position="172"/>
        <end position="191"/>
    </location>
</feature>
<feature type="transmembrane region" description="Helical" evidence="2">
    <location>
        <begin position="211"/>
        <end position="232"/>
    </location>
</feature>
<feature type="compositionally biased region" description="Polar residues" evidence="1">
    <location>
        <begin position="33"/>
        <end position="44"/>
    </location>
</feature>
<accession>A0A5C8UUJ9</accession>